<protein>
    <recommendedName>
        <fullName evidence="6">IPT/TIG domain-containing protein</fullName>
    </recommendedName>
</protein>
<dbReference type="Pfam" id="PF01436">
    <property type="entry name" value="NHL"/>
    <property type="match status" value="1"/>
</dbReference>
<evidence type="ECO:0000313" key="4">
    <source>
        <dbReference type="EMBL" id="QIU93447.1"/>
    </source>
</evidence>
<dbReference type="InterPro" id="IPR014756">
    <property type="entry name" value="Ig_E-set"/>
</dbReference>
<dbReference type="PANTHER" id="PTHR13833:SF71">
    <property type="entry name" value="NHL DOMAIN-CONTAINING PROTEIN"/>
    <property type="match status" value="1"/>
</dbReference>
<dbReference type="Pfam" id="PF25021">
    <property type="entry name" value="TEN_NHL"/>
    <property type="match status" value="1"/>
</dbReference>
<dbReference type="InterPro" id="IPR056822">
    <property type="entry name" value="TEN_NHL"/>
</dbReference>
<accession>A0A6H0KM52</accession>
<evidence type="ECO:0000259" key="3">
    <source>
        <dbReference type="Pfam" id="PF25021"/>
    </source>
</evidence>
<organism evidence="4 5">
    <name type="scientific">Bacteroides faecium</name>
    <dbReference type="NCBI Taxonomy" id="2715212"/>
    <lineage>
        <taxon>Bacteria</taxon>
        <taxon>Pseudomonadati</taxon>
        <taxon>Bacteroidota</taxon>
        <taxon>Bacteroidia</taxon>
        <taxon>Bacteroidales</taxon>
        <taxon>Bacteroidaceae</taxon>
        <taxon>Bacteroides</taxon>
    </lineage>
</organism>
<evidence type="ECO:0000313" key="5">
    <source>
        <dbReference type="Proteomes" id="UP000501780"/>
    </source>
</evidence>
<dbReference type="Gene3D" id="2.120.10.30">
    <property type="entry name" value="TolB, C-terminal domain"/>
    <property type="match status" value="1"/>
</dbReference>
<evidence type="ECO:0000259" key="2">
    <source>
        <dbReference type="Pfam" id="PF01833"/>
    </source>
</evidence>
<dbReference type="SUPFAM" id="SSF81296">
    <property type="entry name" value="E set domains"/>
    <property type="match status" value="1"/>
</dbReference>
<dbReference type="InterPro" id="IPR002909">
    <property type="entry name" value="IPT_dom"/>
</dbReference>
<dbReference type="Proteomes" id="UP000501780">
    <property type="component" value="Chromosome"/>
</dbReference>
<dbReference type="InterPro" id="IPR013783">
    <property type="entry name" value="Ig-like_fold"/>
</dbReference>
<reference evidence="4 5" key="1">
    <citation type="submission" date="2020-03" db="EMBL/GenBank/DDBJ databases">
        <title>Genomic analysis of Bacteroides faecium CBA7301.</title>
        <authorList>
            <person name="Kim J."/>
            <person name="Roh S.W."/>
        </authorList>
    </citation>
    <scope>NUCLEOTIDE SEQUENCE [LARGE SCALE GENOMIC DNA]</scope>
    <source>
        <strain evidence="4 5">CBA7301</strain>
    </source>
</reference>
<dbReference type="EMBL" id="CP050831">
    <property type="protein sequence ID" value="QIU93447.1"/>
    <property type="molecule type" value="Genomic_DNA"/>
</dbReference>
<name>A0A6H0KM52_9BACE</name>
<proteinExistence type="predicted"/>
<dbReference type="InterPro" id="IPR011042">
    <property type="entry name" value="6-blade_b-propeller_TolB-like"/>
</dbReference>
<evidence type="ECO:0000256" key="1">
    <source>
        <dbReference type="ARBA" id="ARBA00022737"/>
    </source>
</evidence>
<dbReference type="InterPro" id="IPR001258">
    <property type="entry name" value="NHL_repeat"/>
</dbReference>
<dbReference type="Gene3D" id="2.60.40.10">
    <property type="entry name" value="Immunoglobulins"/>
    <property type="match status" value="1"/>
</dbReference>
<dbReference type="Pfam" id="PF01833">
    <property type="entry name" value="TIG"/>
    <property type="match status" value="1"/>
</dbReference>
<feature type="domain" description="IPT/TIG" evidence="2">
    <location>
        <begin position="49"/>
        <end position="116"/>
    </location>
</feature>
<evidence type="ECO:0008006" key="6">
    <source>
        <dbReference type="Google" id="ProtNLM"/>
    </source>
</evidence>
<dbReference type="AlphaFoldDB" id="A0A6H0KM52"/>
<feature type="domain" description="Teneurin NHL" evidence="3">
    <location>
        <begin position="292"/>
        <end position="391"/>
    </location>
</feature>
<gene>
    <name evidence="4" type="ORF">BacF7301_04435</name>
</gene>
<dbReference type="CDD" id="cd00603">
    <property type="entry name" value="IPT_PCSR"/>
    <property type="match status" value="1"/>
</dbReference>
<dbReference type="RefSeq" id="WP_167960601.1">
    <property type="nucleotide sequence ID" value="NZ_CP050831.1"/>
</dbReference>
<dbReference type="SUPFAM" id="SSF101898">
    <property type="entry name" value="NHL repeat"/>
    <property type="match status" value="1"/>
</dbReference>
<dbReference type="KEGG" id="bfc:BacF7301_04435"/>
<keyword evidence="5" id="KW-1185">Reference proteome</keyword>
<dbReference type="PANTHER" id="PTHR13833">
    <property type="match status" value="1"/>
</dbReference>
<sequence>MALKEHIQAPLRKRLKRFCLYSLLFPLCFSCKDSDSTEEQFNPNNPVEVTAIIPKTGAVALPLVIHGKNFGNDKSKIKVLFDDVQAQVITAKNEHLYILNPRQTGGEHTVKVIVEDKEGILNEKFDYIVTSSVSTVAGSGEYNDNDGSALEASFPGPEYLSVDDKGNIFNSEYNGRRLRLISLNERKVTTLIENGDVFGSYFSPDYSTLYIGIESSSTLANELDCTSSFIKTVIPNTLEMKYGAASAAVDSQGNVYYIGYAGAIAKKDIKTGKLAIIGEIPEELVGDYSGIDYYAAYNPKDNHVYISSRKTHIIFRFDASQVSLENGDFELYAGIFEHTGHNNGDRLQATFDSPKGMAFDSKGMMYIADTNNNVIRIINSEGKVSTFIGNSEGGYKDGSLEEALFYHPYDVTISPDDFIYVADYGNHRIRCIAIQ</sequence>
<keyword evidence="1" id="KW-0677">Repeat</keyword>